<dbReference type="Proteomes" id="UP000001514">
    <property type="component" value="Unassembled WGS sequence"/>
</dbReference>
<dbReference type="Gene3D" id="3.30.300.30">
    <property type="match status" value="1"/>
</dbReference>
<dbReference type="PANTHER" id="PTHR24096">
    <property type="entry name" value="LONG-CHAIN-FATTY-ACID--COA LIGASE"/>
    <property type="match status" value="1"/>
</dbReference>
<dbReference type="OrthoDB" id="10253869at2759"/>
<evidence type="ECO:0000256" key="1">
    <source>
        <dbReference type="ARBA" id="ARBA00006432"/>
    </source>
</evidence>
<dbReference type="AlphaFoldDB" id="D8SSS3"/>
<evidence type="ECO:0008006" key="7">
    <source>
        <dbReference type="Google" id="ProtNLM"/>
    </source>
</evidence>
<keyword evidence="2" id="KW-0436">Ligase</keyword>
<dbReference type="PANTHER" id="PTHR24096:SF413">
    <property type="entry name" value="PEROXISOMAL OPC-8:0-COA LIGASE 1"/>
    <property type="match status" value="1"/>
</dbReference>
<name>D8SSS3_SELML</name>
<dbReference type="Pfam" id="PF13193">
    <property type="entry name" value="AMP-binding_C"/>
    <property type="match status" value="1"/>
</dbReference>
<keyword evidence="6" id="KW-1185">Reference proteome</keyword>
<comment type="similarity">
    <text evidence="1">Belongs to the ATP-dependent AMP-binding enzyme family.</text>
</comment>
<dbReference type="STRING" id="88036.D8SSS3"/>
<dbReference type="PROSITE" id="PS00455">
    <property type="entry name" value="AMP_BINDING"/>
    <property type="match status" value="1"/>
</dbReference>
<protein>
    <recommendedName>
        <fullName evidence="7">4-coumarate--CoA ligase</fullName>
    </recommendedName>
</protein>
<evidence type="ECO:0000313" key="5">
    <source>
        <dbReference type="EMBL" id="EFJ12534.1"/>
    </source>
</evidence>
<proteinExistence type="inferred from homology"/>
<dbReference type="InterPro" id="IPR042099">
    <property type="entry name" value="ANL_N_sf"/>
</dbReference>
<dbReference type="KEGG" id="smo:SELMODRAFT_123905"/>
<dbReference type="Gramene" id="EFJ12534">
    <property type="protein sequence ID" value="EFJ12534"/>
    <property type="gene ID" value="SELMODRAFT_123905"/>
</dbReference>
<dbReference type="Gene3D" id="3.40.50.12780">
    <property type="entry name" value="N-terminal domain of ligase-like"/>
    <property type="match status" value="1"/>
</dbReference>
<dbReference type="InterPro" id="IPR000873">
    <property type="entry name" value="AMP-dep_synth/lig_dom"/>
</dbReference>
<dbReference type="HOGENOM" id="CLU_000022_59_2_1"/>
<dbReference type="InParanoid" id="D8SSS3"/>
<feature type="domain" description="AMP-dependent synthetase/ligase" evidence="3">
    <location>
        <begin position="78"/>
        <end position="456"/>
    </location>
</feature>
<organism evidence="6">
    <name type="scientific">Selaginella moellendorffii</name>
    <name type="common">Spikemoss</name>
    <dbReference type="NCBI Taxonomy" id="88036"/>
    <lineage>
        <taxon>Eukaryota</taxon>
        <taxon>Viridiplantae</taxon>
        <taxon>Streptophyta</taxon>
        <taxon>Embryophyta</taxon>
        <taxon>Tracheophyta</taxon>
        <taxon>Lycopodiopsida</taxon>
        <taxon>Selaginellales</taxon>
        <taxon>Selaginellaceae</taxon>
        <taxon>Selaginella</taxon>
    </lineage>
</organism>
<dbReference type="GO" id="GO:0016405">
    <property type="term" value="F:CoA-ligase activity"/>
    <property type="evidence" value="ECO:0000318"/>
    <property type="project" value="GO_Central"/>
</dbReference>
<dbReference type="EMBL" id="GL377638">
    <property type="protein sequence ID" value="EFJ12534.1"/>
    <property type="molecule type" value="Genomic_DNA"/>
</dbReference>
<dbReference type="InterPro" id="IPR020845">
    <property type="entry name" value="AMP-binding_CS"/>
</dbReference>
<dbReference type="FunFam" id="3.30.300.30:FF:000007">
    <property type="entry name" value="4-coumarate--CoA ligase 2"/>
    <property type="match status" value="1"/>
</dbReference>
<accession>D8SSS3</accession>
<dbReference type="InterPro" id="IPR045851">
    <property type="entry name" value="AMP-bd_C_sf"/>
</dbReference>
<evidence type="ECO:0000256" key="2">
    <source>
        <dbReference type="ARBA" id="ARBA00022598"/>
    </source>
</evidence>
<evidence type="ECO:0000313" key="6">
    <source>
        <dbReference type="Proteomes" id="UP000001514"/>
    </source>
</evidence>
<evidence type="ECO:0000259" key="4">
    <source>
        <dbReference type="Pfam" id="PF13193"/>
    </source>
</evidence>
<reference evidence="5 6" key="1">
    <citation type="journal article" date="2011" name="Science">
        <title>The Selaginella genome identifies genetic changes associated with the evolution of vascular plants.</title>
        <authorList>
            <person name="Banks J.A."/>
            <person name="Nishiyama T."/>
            <person name="Hasebe M."/>
            <person name="Bowman J.L."/>
            <person name="Gribskov M."/>
            <person name="dePamphilis C."/>
            <person name="Albert V.A."/>
            <person name="Aono N."/>
            <person name="Aoyama T."/>
            <person name="Ambrose B.A."/>
            <person name="Ashton N.W."/>
            <person name="Axtell M.J."/>
            <person name="Barker E."/>
            <person name="Barker M.S."/>
            <person name="Bennetzen J.L."/>
            <person name="Bonawitz N.D."/>
            <person name="Chapple C."/>
            <person name="Cheng C."/>
            <person name="Correa L.G."/>
            <person name="Dacre M."/>
            <person name="DeBarry J."/>
            <person name="Dreyer I."/>
            <person name="Elias M."/>
            <person name="Engstrom E.M."/>
            <person name="Estelle M."/>
            <person name="Feng L."/>
            <person name="Finet C."/>
            <person name="Floyd S.K."/>
            <person name="Frommer W.B."/>
            <person name="Fujita T."/>
            <person name="Gramzow L."/>
            <person name="Gutensohn M."/>
            <person name="Harholt J."/>
            <person name="Hattori M."/>
            <person name="Heyl A."/>
            <person name="Hirai T."/>
            <person name="Hiwatashi Y."/>
            <person name="Ishikawa M."/>
            <person name="Iwata M."/>
            <person name="Karol K.G."/>
            <person name="Koehler B."/>
            <person name="Kolukisaoglu U."/>
            <person name="Kubo M."/>
            <person name="Kurata T."/>
            <person name="Lalonde S."/>
            <person name="Li K."/>
            <person name="Li Y."/>
            <person name="Litt A."/>
            <person name="Lyons E."/>
            <person name="Manning G."/>
            <person name="Maruyama T."/>
            <person name="Michael T.P."/>
            <person name="Mikami K."/>
            <person name="Miyazaki S."/>
            <person name="Morinaga S."/>
            <person name="Murata T."/>
            <person name="Mueller-Roeber B."/>
            <person name="Nelson D.R."/>
            <person name="Obara M."/>
            <person name="Oguri Y."/>
            <person name="Olmstead R.G."/>
            <person name="Onodera N."/>
            <person name="Petersen B.L."/>
            <person name="Pils B."/>
            <person name="Prigge M."/>
            <person name="Rensing S.A."/>
            <person name="Riano-Pachon D.M."/>
            <person name="Roberts A.W."/>
            <person name="Sato Y."/>
            <person name="Scheller H.V."/>
            <person name="Schulz B."/>
            <person name="Schulz C."/>
            <person name="Shakirov E.V."/>
            <person name="Shibagaki N."/>
            <person name="Shinohara N."/>
            <person name="Shippen D.E."/>
            <person name="Soerensen I."/>
            <person name="Sotooka R."/>
            <person name="Sugimoto N."/>
            <person name="Sugita M."/>
            <person name="Sumikawa N."/>
            <person name="Tanurdzic M."/>
            <person name="Theissen G."/>
            <person name="Ulvskov P."/>
            <person name="Wakazuki S."/>
            <person name="Weng J.K."/>
            <person name="Willats W.W."/>
            <person name="Wipf D."/>
            <person name="Wolf P.G."/>
            <person name="Yang L."/>
            <person name="Zimmer A.D."/>
            <person name="Zhu Q."/>
            <person name="Mitros T."/>
            <person name="Hellsten U."/>
            <person name="Loque D."/>
            <person name="Otillar R."/>
            <person name="Salamov A."/>
            <person name="Schmutz J."/>
            <person name="Shapiro H."/>
            <person name="Lindquist E."/>
            <person name="Lucas S."/>
            <person name="Rokhsar D."/>
            <person name="Grigoriev I.V."/>
        </authorList>
    </citation>
    <scope>NUCLEOTIDE SEQUENCE [LARGE SCALE GENOMIC DNA]</scope>
</reference>
<dbReference type="InterPro" id="IPR025110">
    <property type="entry name" value="AMP-bd_C"/>
</dbReference>
<evidence type="ECO:0000259" key="3">
    <source>
        <dbReference type="Pfam" id="PF00501"/>
    </source>
</evidence>
<sequence length="593" mass="65048">MSSHGHLNFSRLFARQERWKGSYYDHRSTRRGLSARSSSKCYDEQSRIFHSQRPSLDFSRNDGITDIASFVFSKKKSFSSRVSLIDGVSGRELTYGELERLVFKLAEGLVDLGVEHGDVVMLLAPNSLYYPVALLAISSIGALAATPNPLGTPDDVRHQAMLTSVKLVMSTRDLLFKIEGLSLPAIVIDYNNDASSSDHGEEQPSVVLLSTILEKVSSLSSLNSGKKNRSLHDPAAVLYSSGTTGMSKAVVLSHANICSQIMQLASSCHHQGPDHGNIIEQEVHLCALPMSHIFGSVVITLQQLYRGNQTVVLRGFELSGMLAAIERYHISHIYVVPPVVLALAKTLQKNNGSLRYDLSSLQNILCGAAPLGKELIETCYKYLPNTSFSQIYGLTEVTGALTLIKDSRQNENLAASVGTMLSDMEAKVVDVENSEPLPPNHKGELLVRGPTTMIGYMNDPQATSSTMNPQGWLRTGDLVYFDELGNLFVVDRIKELIKYKALQVAPAELEALLLSHPQILDAAVIPYKSKETGEIPMAFIVPSLDGNLTEDQVKAFVAEHVAPYKRVRRVAFTNAIPKTASGKILRKELVKQL</sequence>
<dbReference type="CDD" id="cd05904">
    <property type="entry name" value="4CL"/>
    <property type="match status" value="1"/>
</dbReference>
<dbReference type="eggNOG" id="KOG1176">
    <property type="taxonomic scope" value="Eukaryota"/>
</dbReference>
<dbReference type="Pfam" id="PF00501">
    <property type="entry name" value="AMP-binding"/>
    <property type="match status" value="1"/>
</dbReference>
<dbReference type="SUPFAM" id="SSF56801">
    <property type="entry name" value="Acetyl-CoA synthetase-like"/>
    <property type="match status" value="1"/>
</dbReference>
<feature type="domain" description="AMP-binding enzyme C-terminal" evidence="4">
    <location>
        <begin position="508"/>
        <end position="583"/>
    </location>
</feature>
<gene>
    <name evidence="5" type="ORF">SELMODRAFT_123905</name>
</gene>